<evidence type="ECO:0000313" key="2">
    <source>
        <dbReference type="Proteomes" id="UP001497700"/>
    </source>
</evidence>
<reference evidence="1 2" key="1">
    <citation type="journal article" date="2022" name="New Phytol.">
        <title>Ecological generalism drives hyperdiversity of secondary metabolite gene clusters in xylarialean endophytes.</title>
        <authorList>
            <person name="Franco M.E.E."/>
            <person name="Wisecaver J.H."/>
            <person name="Arnold A.E."/>
            <person name="Ju Y.M."/>
            <person name="Slot J.C."/>
            <person name="Ahrendt S."/>
            <person name="Moore L.P."/>
            <person name="Eastman K.E."/>
            <person name="Scott K."/>
            <person name="Konkel Z."/>
            <person name="Mondo S.J."/>
            <person name="Kuo A."/>
            <person name="Hayes R.D."/>
            <person name="Haridas S."/>
            <person name="Andreopoulos B."/>
            <person name="Riley R."/>
            <person name="LaButti K."/>
            <person name="Pangilinan J."/>
            <person name="Lipzen A."/>
            <person name="Amirebrahimi M."/>
            <person name="Yan J."/>
            <person name="Adam C."/>
            <person name="Keymanesh K."/>
            <person name="Ng V."/>
            <person name="Louie K."/>
            <person name="Northen T."/>
            <person name="Drula E."/>
            <person name="Henrissat B."/>
            <person name="Hsieh H.M."/>
            <person name="Youens-Clark K."/>
            <person name="Lutzoni F."/>
            <person name="Miadlikowska J."/>
            <person name="Eastwood D.C."/>
            <person name="Hamelin R.C."/>
            <person name="Grigoriev I.V."/>
            <person name="U'Ren J.M."/>
        </authorList>
    </citation>
    <scope>NUCLEOTIDE SEQUENCE [LARGE SCALE GENOMIC DNA]</scope>
    <source>
        <strain evidence="1 2">CBS 119005</strain>
    </source>
</reference>
<organism evidence="1 2">
    <name type="scientific">Hypoxylon rubiginosum</name>
    <dbReference type="NCBI Taxonomy" id="110542"/>
    <lineage>
        <taxon>Eukaryota</taxon>
        <taxon>Fungi</taxon>
        <taxon>Dikarya</taxon>
        <taxon>Ascomycota</taxon>
        <taxon>Pezizomycotina</taxon>
        <taxon>Sordariomycetes</taxon>
        <taxon>Xylariomycetidae</taxon>
        <taxon>Xylariales</taxon>
        <taxon>Hypoxylaceae</taxon>
        <taxon>Hypoxylon</taxon>
    </lineage>
</organism>
<dbReference type="EMBL" id="MU393479">
    <property type="protein sequence ID" value="KAI4864916.1"/>
    <property type="molecule type" value="Genomic_DNA"/>
</dbReference>
<name>A0ACB9Z0A6_9PEZI</name>
<gene>
    <name evidence="1" type="ORF">F4820DRAFT_458528</name>
</gene>
<protein>
    <submittedName>
        <fullName evidence="1">Uncharacterized protein</fullName>
    </submittedName>
</protein>
<sequence length="764" mass="85732">MHHQHQPPGGQIIDLQSTPPNRTLTGKYRRNGKLQSCEPCRRSKLRCDHVVPACGRCVRRRCVDQCIYHPNPLSQSRPTSENAPLTPVTSTNDEGSVTIVQSIELSRAESPGVITPQTPLPRSIEAVGREVHRAASAPPLHLRDESNNRTGRQFLGETSYVSIFADGLGGCHGLTYSHAHKVRLSHDKIVQGCKVLSFLKDKPSILRLVSRWYEICEDEGCICIEPIMKEWLWGLGVNHGDILRDQNPEKMRRLVDLLWRNTQTSIIFNEKTTATQWARLGTGPNIRWEVIGLIAAIVGQCASTPEPSDRFSKKHNLAHPSFPRQMSEISEACLSFTRECEVLGDMYIWLLVENYSLTSMIKGESSHTTYTQSSEIIATAVAMGLHQGVEAGDRLPFFLAEMRKRLFSQTYSAEIGIATFLGRPPRISYRYCNLQPPLDLSVAQVILEENELAVALAGLDENGFNTAGKIQRVTWTKTWLGCAPDREAILDLALGQYTRDEIVRNADDIQRRSERYWESLPSFIKRVRDGPLDLEGKTPTEILYMTVMRQAFRANDLLLQLVLIRKAGATSEKLIHIARSILKDILFMSQRHDLGALFQTDIASLLAVQGMRSAAVIAVELLKQEQLPVYPKEPLLPRSQTIQDLSVFAARLGAIDPADGSFAICDQGRKVISHILDRILNPPTASDRQQSYRAPTIPRDQHHQPSQIGLDIPMSEPTQGGLHMPCIIDPTMTDLNFGIEVPFLGADNDFMQWLENMDWERPVQ</sequence>
<proteinExistence type="predicted"/>
<dbReference type="Proteomes" id="UP001497700">
    <property type="component" value="Unassembled WGS sequence"/>
</dbReference>
<comment type="caution">
    <text evidence="1">The sequence shown here is derived from an EMBL/GenBank/DDBJ whole genome shotgun (WGS) entry which is preliminary data.</text>
</comment>
<keyword evidence="2" id="KW-1185">Reference proteome</keyword>
<evidence type="ECO:0000313" key="1">
    <source>
        <dbReference type="EMBL" id="KAI4864916.1"/>
    </source>
</evidence>
<accession>A0ACB9Z0A6</accession>